<keyword evidence="1" id="KW-0472">Membrane</keyword>
<comment type="caution">
    <text evidence="2">The sequence shown here is derived from an EMBL/GenBank/DDBJ whole genome shotgun (WGS) entry which is preliminary data.</text>
</comment>
<feature type="transmembrane region" description="Helical" evidence="1">
    <location>
        <begin position="6"/>
        <end position="26"/>
    </location>
</feature>
<accession>A0ABU5TQK4</accession>
<dbReference type="InterPro" id="IPR058965">
    <property type="entry name" value="SOI/HabA-like"/>
</dbReference>
<keyword evidence="3" id="KW-1185">Reference proteome</keyword>
<evidence type="ECO:0000313" key="2">
    <source>
        <dbReference type="EMBL" id="MEA5480581.1"/>
    </source>
</evidence>
<dbReference type="EMBL" id="JAYGIE010000135">
    <property type="protein sequence ID" value="MEA5480581.1"/>
    <property type="molecule type" value="Genomic_DNA"/>
</dbReference>
<dbReference type="RefSeq" id="WP_323263545.1">
    <property type="nucleotide sequence ID" value="NZ_JAYGIE010000135.1"/>
</dbReference>
<keyword evidence="1" id="KW-1133">Transmembrane helix</keyword>
<keyword evidence="1" id="KW-0812">Transmembrane</keyword>
<protein>
    <submittedName>
        <fullName evidence="2">Uncharacterized protein</fullName>
    </submittedName>
</protein>
<gene>
    <name evidence="2" type="ORF">VB774_23340</name>
</gene>
<proteinExistence type="predicted"/>
<sequence>MELPARYLLFNGSVVLLVGLLCGVPYGSAIVKKQSDEVIRAWKLAHGGLSLGVTTEIAMSSAFSLLSVYRSILWAVCISYIISGYGFCFGNRTIHTKAQNGYVILCF</sequence>
<reference evidence="2 3" key="1">
    <citation type="submission" date="2023-12" db="EMBL/GenBank/DDBJ databases">
        <title>Baltic Sea Cyanobacteria.</title>
        <authorList>
            <person name="Delbaje E."/>
            <person name="Fewer D.P."/>
            <person name="Shishido T.K."/>
        </authorList>
    </citation>
    <scope>NUCLEOTIDE SEQUENCE [LARGE SCALE GENOMIC DNA]</scope>
    <source>
        <strain evidence="2 3">UHCC 0370</strain>
    </source>
</reference>
<evidence type="ECO:0000313" key="3">
    <source>
        <dbReference type="Proteomes" id="UP001301388"/>
    </source>
</evidence>
<organism evidence="2 3">
    <name type="scientific">Pseudanabaena galeata UHCC 0370</name>
    <dbReference type="NCBI Taxonomy" id="3110310"/>
    <lineage>
        <taxon>Bacteria</taxon>
        <taxon>Bacillati</taxon>
        <taxon>Cyanobacteriota</taxon>
        <taxon>Cyanophyceae</taxon>
        <taxon>Pseudanabaenales</taxon>
        <taxon>Pseudanabaenaceae</taxon>
        <taxon>Pseudanabaena</taxon>
    </lineage>
</organism>
<feature type="transmembrane region" description="Helical" evidence="1">
    <location>
        <begin position="72"/>
        <end position="90"/>
    </location>
</feature>
<name>A0ABU5TQK4_9CYAN</name>
<evidence type="ECO:0000256" key="1">
    <source>
        <dbReference type="SAM" id="Phobius"/>
    </source>
</evidence>
<dbReference type="Pfam" id="PF26512">
    <property type="entry name" value="SOI"/>
    <property type="match status" value="1"/>
</dbReference>
<dbReference type="Proteomes" id="UP001301388">
    <property type="component" value="Unassembled WGS sequence"/>
</dbReference>